<feature type="region of interest" description="Disordered" evidence="1">
    <location>
        <begin position="1"/>
        <end position="22"/>
    </location>
</feature>
<evidence type="ECO:0000313" key="3">
    <source>
        <dbReference type="Proteomes" id="UP000673691"/>
    </source>
</evidence>
<evidence type="ECO:0000256" key="1">
    <source>
        <dbReference type="SAM" id="MobiDB-lite"/>
    </source>
</evidence>
<evidence type="ECO:0000313" key="2">
    <source>
        <dbReference type="EMBL" id="KAG5459112.1"/>
    </source>
</evidence>
<comment type="caution">
    <text evidence="2">The sequence shown here is derived from an EMBL/GenBank/DDBJ whole genome shotgun (WGS) entry which is preliminary data.</text>
</comment>
<reference evidence="2 3" key="1">
    <citation type="journal article" name="Sci. Rep.">
        <title>Genome-scale phylogenetic analyses confirm Olpidium as the closest living zoosporic fungus to the non-flagellated, terrestrial fungi.</title>
        <authorList>
            <person name="Chang Y."/>
            <person name="Rochon D."/>
            <person name="Sekimoto S."/>
            <person name="Wang Y."/>
            <person name="Chovatia M."/>
            <person name="Sandor L."/>
            <person name="Salamov A."/>
            <person name="Grigoriev I.V."/>
            <person name="Stajich J.E."/>
            <person name="Spatafora J.W."/>
        </authorList>
    </citation>
    <scope>NUCLEOTIDE SEQUENCE [LARGE SCALE GENOMIC DNA]</scope>
    <source>
        <strain evidence="2">S191</strain>
    </source>
</reference>
<keyword evidence="3" id="KW-1185">Reference proteome</keyword>
<gene>
    <name evidence="2" type="ORF">BJ554DRAFT_528</name>
</gene>
<dbReference type="SUPFAM" id="SSF63737">
    <property type="entry name" value="Leukotriene A4 hydrolase N-terminal domain"/>
    <property type="match status" value="1"/>
</dbReference>
<dbReference type="Proteomes" id="UP000673691">
    <property type="component" value="Unassembled WGS sequence"/>
</dbReference>
<dbReference type="AlphaFoldDB" id="A0A8H8DIH7"/>
<dbReference type="EMBL" id="JAEFCI010007345">
    <property type="protein sequence ID" value="KAG5459112.1"/>
    <property type="molecule type" value="Genomic_DNA"/>
</dbReference>
<organism evidence="2 3">
    <name type="scientific">Olpidium bornovanus</name>
    <dbReference type="NCBI Taxonomy" id="278681"/>
    <lineage>
        <taxon>Eukaryota</taxon>
        <taxon>Fungi</taxon>
        <taxon>Fungi incertae sedis</taxon>
        <taxon>Olpidiomycota</taxon>
        <taxon>Olpidiomycotina</taxon>
        <taxon>Olpidiomycetes</taxon>
        <taxon>Olpidiales</taxon>
        <taxon>Olpidiaceae</taxon>
        <taxon>Olpidium</taxon>
    </lineage>
</organism>
<proteinExistence type="predicted"/>
<dbReference type="OrthoDB" id="79562at2759"/>
<sequence>MPLFPPLDGGAHRSDRGRKPALGMRIKKKTTPAALMGLHPCSTPETDPSARVPLRSLRAACVASHQFLARAPCSPLVSSPHFPPRPFLSLGRLFPPPTPSGAVPHSPLSRRGATLPRSLCCSHLDPRRAAVPQPVELPRLPILLGLPEQLLPIELGLLDASEADVPLLLERPVEERHGERAEAGRRVACPARAERRARESRLETSSLSVWSVSLGFRRPPARPPLPLSLTPSLPLLPSPAAHNAQAQAHSAQAQAQALTHRHTRTGTHAQAHTHALTLALTHALTLARTNITPSLEISSETRRSRTGWVCVCRGAVIPAPRPRFPPPIWPRRIRVRRSRARQASHTPQRGDYPLVCACLISRVTSLANFHLINSTRLHLELTVCFETKRVHGHVLHHMVAAQDGVAEIRMDTRYVEINDCSLIVDGKVKALQVSVPYVGAGPVRRSAPREAADATSNAVHGGPAQGTFRLCSAHRAAQFAEGRIGGHHKG</sequence>
<accession>A0A8H8DIH7</accession>
<dbReference type="InterPro" id="IPR042097">
    <property type="entry name" value="Aminopeptidase_N-like_N_sf"/>
</dbReference>
<protein>
    <submittedName>
        <fullName evidence="2">Uncharacterized protein</fullName>
    </submittedName>
</protein>
<name>A0A8H8DIH7_9FUNG</name>